<dbReference type="AlphaFoldDB" id="A0A8B6CVC1"/>
<evidence type="ECO:0000259" key="7">
    <source>
        <dbReference type="PROSITE" id="PS50966"/>
    </source>
</evidence>
<dbReference type="GO" id="GO:0008270">
    <property type="term" value="F:zinc ion binding"/>
    <property type="evidence" value="ECO:0007669"/>
    <property type="project" value="UniProtKB-KW"/>
</dbReference>
<dbReference type="InterPro" id="IPR003653">
    <property type="entry name" value="Peptidase_C48_C"/>
</dbReference>
<keyword evidence="9" id="KW-1185">Reference proteome</keyword>
<dbReference type="Gene3D" id="3.40.395.10">
    <property type="entry name" value="Adenoviral Proteinase, Chain A"/>
    <property type="match status" value="1"/>
</dbReference>
<dbReference type="GO" id="GO:0008234">
    <property type="term" value="F:cysteine-type peptidase activity"/>
    <property type="evidence" value="ECO:0007669"/>
    <property type="project" value="InterPro"/>
</dbReference>
<dbReference type="OrthoDB" id="5791190at2759"/>
<evidence type="ECO:0000259" key="6">
    <source>
        <dbReference type="PROSITE" id="PS50600"/>
    </source>
</evidence>
<keyword evidence="2" id="KW-0645">Protease</keyword>
<gene>
    <name evidence="8" type="ORF">MGAL_10B061620</name>
</gene>
<name>A0A8B6CVC1_MYTGA</name>
<sequence length="832" mass="93468">MDGFIHEVTVFPDLSSIIALPEMISIVNQLLDVNTEDDVPFVFFYDTTFKCGDFFVSPLVFRNIIFEDRPIMPVAFLIHSRKKEKTHARFFEFVASSFPKINKTSVPFVTDREIGLVNAIRKNFPSCDVLMCWNHLIKDLKFNLQQMGADQSNTALYVSHLKDLLRSDSEAEYMTLKDELIRKWSKPVVVYFEKMEKDILTHSGKWVIDKYQNLYDPYSGITNNACESMNAVIKRLNKYRELPVDCFVLSMFYLQNYYINEVQRGLAGIGNYTLRTKFNHASIPKDEINVPKQLVKPADIVKHVMSEIDNVRDTCSKDHVSVETESSKIEGANILPLVSETSDGTENPTMSSPIAEENVTAPSQIEGTNILPLVSDSSEGTESSSMSIKTSDKNLSKKSLAKLTVDNGQVSFIEQHKAFMVRGMQGKVYAVTLLPKETCQCPASSQCYHILAAKLYIGDTDETKPVVNLKALSKINLKRNDKKSGRKKPRPNDGDIEILPAPDSEEAQLIEPPLAPQSPRTPKLKTPAKLNTPSKQKTMSTPKSTKRLRFADNGDSQDHQILVTDSPPPVKKVKLKPIPIAWINGLNSDHKQTIENNEWLCSEIINVCCRIISRQFPNISGFQPTGLSPVFDEATKSWSEKFGSFSQKGCPTVQIHHTGKSHWVTSLQSVNDQCIYVLDSFSKTFTLTPSLDIQLAAIYGHGKKHISIKLPEVQRQPNGYDCGVYSIANLLEFCFNGGTSNFKKKTAFEPTGMREHLIKCLELGYFSKFPQSLNSCADSVKMHTRKIECSCVCGKPDILENMFGCEGKRGRTCHLQQVGSPELFQCFRGLAL</sequence>
<evidence type="ECO:0000256" key="4">
    <source>
        <dbReference type="PROSITE-ProRule" id="PRU00325"/>
    </source>
</evidence>
<feature type="domain" description="Ubiquitin-like protease family profile" evidence="6">
    <location>
        <begin position="583"/>
        <end position="733"/>
    </location>
</feature>
<protein>
    <recommendedName>
        <fullName evidence="10">SWIM-type domain-containing protein</fullName>
    </recommendedName>
</protein>
<evidence type="ECO:0008006" key="10">
    <source>
        <dbReference type="Google" id="ProtNLM"/>
    </source>
</evidence>
<dbReference type="PANTHER" id="PTHR34718">
    <property type="entry name" value="PHD-TYPE DOMAIN-CONTAINING PROTEIN"/>
    <property type="match status" value="1"/>
</dbReference>
<feature type="compositionally biased region" description="Polar residues" evidence="5">
    <location>
        <begin position="529"/>
        <end position="543"/>
    </location>
</feature>
<feature type="region of interest" description="Disordered" evidence="5">
    <location>
        <begin position="480"/>
        <end position="499"/>
    </location>
</feature>
<evidence type="ECO:0000256" key="3">
    <source>
        <dbReference type="ARBA" id="ARBA00022801"/>
    </source>
</evidence>
<keyword evidence="4" id="KW-0479">Metal-binding</keyword>
<evidence type="ECO:0000313" key="8">
    <source>
        <dbReference type="EMBL" id="VDI10153.1"/>
    </source>
</evidence>
<dbReference type="Pfam" id="PF10551">
    <property type="entry name" value="MULE"/>
    <property type="match status" value="1"/>
</dbReference>
<comment type="similarity">
    <text evidence="1">Belongs to the peptidase C48 family.</text>
</comment>
<dbReference type="GO" id="GO:0006508">
    <property type="term" value="P:proteolysis"/>
    <property type="evidence" value="ECO:0007669"/>
    <property type="project" value="UniProtKB-KW"/>
</dbReference>
<reference evidence="8" key="1">
    <citation type="submission" date="2018-11" db="EMBL/GenBank/DDBJ databases">
        <authorList>
            <person name="Alioto T."/>
            <person name="Alioto T."/>
        </authorList>
    </citation>
    <scope>NUCLEOTIDE SEQUENCE</scope>
</reference>
<evidence type="ECO:0000256" key="5">
    <source>
        <dbReference type="SAM" id="MobiDB-lite"/>
    </source>
</evidence>
<dbReference type="PANTHER" id="PTHR34718:SF2">
    <property type="entry name" value="PHD-TYPE DOMAIN-CONTAINING PROTEIN"/>
    <property type="match status" value="1"/>
</dbReference>
<dbReference type="PROSITE" id="PS50600">
    <property type="entry name" value="ULP_PROTEASE"/>
    <property type="match status" value="1"/>
</dbReference>
<evidence type="ECO:0000313" key="9">
    <source>
        <dbReference type="Proteomes" id="UP000596742"/>
    </source>
</evidence>
<dbReference type="PROSITE" id="PS50966">
    <property type="entry name" value="ZF_SWIM"/>
    <property type="match status" value="1"/>
</dbReference>
<feature type="region of interest" description="Disordered" evidence="5">
    <location>
        <begin position="511"/>
        <end position="544"/>
    </location>
</feature>
<keyword evidence="4" id="KW-0863">Zinc-finger</keyword>
<proteinExistence type="inferred from homology"/>
<feature type="domain" description="SWIM-type" evidence="7">
    <location>
        <begin position="429"/>
        <end position="458"/>
    </location>
</feature>
<organism evidence="8 9">
    <name type="scientific">Mytilus galloprovincialis</name>
    <name type="common">Mediterranean mussel</name>
    <dbReference type="NCBI Taxonomy" id="29158"/>
    <lineage>
        <taxon>Eukaryota</taxon>
        <taxon>Metazoa</taxon>
        <taxon>Spiralia</taxon>
        <taxon>Lophotrochozoa</taxon>
        <taxon>Mollusca</taxon>
        <taxon>Bivalvia</taxon>
        <taxon>Autobranchia</taxon>
        <taxon>Pteriomorphia</taxon>
        <taxon>Mytilida</taxon>
        <taxon>Mytiloidea</taxon>
        <taxon>Mytilidae</taxon>
        <taxon>Mytilinae</taxon>
        <taxon>Mytilus</taxon>
    </lineage>
</organism>
<dbReference type="EMBL" id="UYJE01002368">
    <property type="protein sequence ID" value="VDI10153.1"/>
    <property type="molecule type" value="Genomic_DNA"/>
</dbReference>
<accession>A0A8B6CVC1</accession>
<comment type="caution">
    <text evidence="8">The sequence shown here is derived from an EMBL/GenBank/DDBJ whole genome shotgun (WGS) entry which is preliminary data.</text>
</comment>
<evidence type="ECO:0000256" key="2">
    <source>
        <dbReference type="ARBA" id="ARBA00022670"/>
    </source>
</evidence>
<dbReference type="InterPro" id="IPR007527">
    <property type="entry name" value="Znf_SWIM"/>
</dbReference>
<dbReference type="Pfam" id="PF02902">
    <property type="entry name" value="Peptidase_C48"/>
    <property type="match status" value="1"/>
</dbReference>
<evidence type="ECO:0000256" key="1">
    <source>
        <dbReference type="ARBA" id="ARBA00005234"/>
    </source>
</evidence>
<keyword evidence="3" id="KW-0378">Hydrolase</keyword>
<dbReference type="InterPro" id="IPR018289">
    <property type="entry name" value="MULE_transposase_dom"/>
</dbReference>
<dbReference type="Proteomes" id="UP000596742">
    <property type="component" value="Unassembled WGS sequence"/>
</dbReference>
<keyword evidence="4" id="KW-0862">Zinc</keyword>
<dbReference type="SUPFAM" id="SSF54001">
    <property type="entry name" value="Cysteine proteinases"/>
    <property type="match status" value="1"/>
</dbReference>
<dbReference type="InterPro" id="IPR038765">
    <property type="entry name" value="Papain-like_cys_pep_sf"/>
</dbReference>